<dbReference type="SUPFAM" id="SSF53335">
    <property type="entry name" value="S-adenosyl-L-methionine-dependent methyltransferases"/>
    <property type="match status" value="1"/>
</dbReference>
<dbReference type="Pfam" id="PF08468">
    <property type="entry name" value="MTS_N"/>
    <property type="match status" value="1"/>
</dbReference>
<accession>A0ABV7WLZ7</accession>
<dbReference type="InterPro" id="IPR046977">
    <property type="entry name" value="RsmC/RlmG"/>
</dbReference>
<evidence type="ECO:0000259" key="6">
    <source>
        <dbReference type="Pfam" id="PF05175"/>
    </source>
</evidence>
<keyword evidence="1" id="KW-0963">Cytoplasm</keyword>
<dbReference type="EMBL" id="JBHRYN010000004">
    <property type="protein sequence ID" value="MFC3700346.1"/>
    <property type="molecule type" value="Genomic_DNA"/>
</dbReference>
<evidence type="ECO:0000313" key="9">
    <source>
        <dbReference type="Proteomes" id="UP001595710"/>
    </source>
</evidence>
<dbReference type="InterPro" id="IPR029063">
    <property type="entry name" value="SAM-dependent_MTases_sf"/>
</dbReference>
<evidence type="ECO:0000259" key="7">
    <source>
        <dbReference type="Pfam" id="PF08468"/>
    </source>
</evidence>
<dbReference type="GO" id="GO:0008168">
    <property type="term" value="F:methyltransferase activity"/>
    <property type="evidence" value="ECO:0007669"/>
    <property type="project" value="UniProtKB-KW"/>
</dbReference>
<gene>
    <name evidence="8" type="ORF">ACFOND_01740</name>
</gene>
<comment type="caution">
    <text evidence="8">The sequence shown here is derived from an EMBL/GenBank/DDBJ whole genome shotgun (WGS) entry which is preliminary data.</text>
</comment>
<evidence type="ECO:0000256" key="1">
    <source>
        <dbReference type="ARBA" id="ARBA00022490"/>
    </source>
</evidence>
<dbReference type="CDD" id="cd02440">
    <property type="entry name" value="AdoMet_MTases"/>
    <property type="match status" value="1"/>
</dbReference>
<dbReference type="Gene3D" id="3.40.50.150">
    <property type="entry name" value="Vaccinia Virus protein VP39"/>
    <property type="match status" value="2"/>
</dbReference>
<keyword evidence="5" id="KW-0949">S-adenosyl-L-methionine</keyword>
<evidence type="ECO:0000256" key="5">
    <source>
        <dbReference type="ARBA" id="ARBA00022691"/>
    </source>
</evidence>
<dbReference type="PANTHER" id="PTHR47816">
    <property type="entry name" value="RIBOSOMAL RNA SMALL SUBUNIT METHYLTRANSFERASE C"/>
    <property type="match status" value="1"/>
</dbReference>
<dbReference type="Pfam" id="PF05175">
    <property type="entry name" value="MTS"/>
    <property type="match status" value="1"/>
</dbReference>
<keyword evidence="4" id="KW-0808">Transferase</keyword>
<organism evidence="8 9">
    <name type="scientific">Reinekea marina</name>
    <dbReference type="NCBI Taxonomy" id="1310421"/>
    <lineage>
        <taxon>Bacteria</taxon>
        <taxon>Pseudomonadati</taxon>
        <taxon>Pseudomonadota</taxon>
        <taxon>Gammaproteobacteria</taxon>
        <taxon>Oceanospirillales</taxon>
        <taxon>Saccharospirillaceae</taxon>
        <taxon>Reinekea</taxon>
    </lineage>
</organism>
<reference evidence="9" key="1">
    <citation type="journal article" date="2019" name="Int. J. Syst. Evol. Microbiol.">
        <title>The Global Catalogue of Microorganisms (GCM) 10K type strain sequencing project: providing services to taxonomists for standard genome sequencing and annotation.</title>
        <authorList>
            <consortium name="The Broad Institute Genomics Platform"/>
            <consortium name="The Broad Institute Genome Sequencing Center for Infectious Disease"/>
            <person name="Wu L."/>
            <person name="Ma J."/>
        </authorList>
    </citation>
    <scope>NUCLEOTIDE SEQUENCE [LARGE SCALE GENOMIC DNA]</scope>
    <source>
        <strain evidence="9">CECT 8288</strain>
    </source>
</reference>
<protein>
    <submittedName>
        <fullName evidence="8">Methyltransferase</fullName>
    </submittedName>
</protein>
<proteinExistence type="predicted"/>
<dbReference type="InterPro" id="IPR002052">
    <property type="entry name" value="DNA_methylase_N6_adenine_CS"/>
</dbReference>
<dbReference type="RefSeq" id="WP_290282215.1">
    <property type="nucleotide sequence ID" value="NZ_JAUFQI010000001.1"/>
</dbReference>
<feature type="domain" description="Methyltransferase small N-terminal" evidence="7">
    <location>
        <begin position="57"/>
        <end position="142"/>
    </location>
</feature>
<dbReference type="PROSITE" id="PS00092">
    <property type="entry name" value="N6_MTASE"/>
    <property type="match status" value="1"/>
</dbReference>
<feature type="domain" description="Methyltransferase small" evidence="6">
    <location>
        <begin position="147"/>
        <end position="316"/>
    </location>
</feature>
<dbReference type="InterPro" id="IPR013675">
    <property type="entry name" value="Mtase_sm_N"/>
</dbReference>
<sequence length="319" mass="36195">MHPTFQILERHRDELDSHACHYFDAPDLIPWLKKGDDSFTLNADESSSLSPLEPVWQTSELNILFYPKAKERLTWWLYQIQSALKNQQRIWVVGENDGGIKSLPKKLKGFFECEKLDTARHCALFDLTPNPGISEQSFWTQYETNDLIIKALPGVFSAKKLDTGTSVLLEHLPDIAAGNILEMGSGSGVLACELLKRHKECTIDTYDVDLLAYQSSLATVTANNLNDQATVYWANSASKLPTQRYQSIVTNPPFHKGIRTEYGPTETFFTQASERLVRGGKLVWVANDFLNYQNLIKDQFKSIKILAQTRGFKVYEAIK</sequence>
<name>A0ABV7WLZ7_9GAMM</name>
<evidence type="ECO:0000256" key="3">
    <source>
        <dbReference type="ARBA" id="ARBA00022603"/>
    </source>
</evidence>
<dbReference type="GO" id="GO:0032259">
    <property type="term" value="P:methylation"/>
    <property type="evidence" value="ECO:0007669"/>
    <property type="project" value="UniProtKB-KW"/>
</dbReference>
<keyword evidence="9" id="KW-1185">Reference proteome</keyword>
<evidence type="ECO:0000256" key="2">
    <source>
        <dbReference type="ARBA" id="ARBA00022552"/>
    </source>
</evidence>
<keyword evidence="2" id="KW-0698">rRNA processing</keyword>
<keyword evidence="3 8" id="KW-0489">Methyltransferase</keyword>
<evidence type="ECO:0000313" key="8">
    <source>
        <dbReference type="EMBL" id="MFC3700346.1"/>
    </source>
</evidence>
<dbReference type="PANTHER" id="PTHR47816:SF4">
    <property type="entry name" value="RIBOSOMAL RNA SMALL SUBUNIT METHYLTRANSFERASE C"/>
    <property type="match status" value="1"/>
</dbReference>
<dbReference type="InterPro" id="IPR007848">
    <property type="entry name" value="Small_mtfrase_dom"/>
</dbReference>
<evidence type="ECO:0000256" key="4">
    <source>
        <dbReference type="ARBA" id="ARBA00022679"/>
    </source>
</evidence>
<dbReference type="Proteomes" id="UP001595710">
    <property type="component" value="Unassembled WGS sequence"/>
</dbReference>